<evidence type="ECO:0000313" key="2">
    <source>
        <dbReference type="Proteomes" id="UP000665043"/>
    </source>
</evidence>
<organism evidence="1 2">
    <name type="scientific">Sediminibacillus dalangtanensis</name>
    <dbReference type="NCBI Taxonomy" id="2729421"/>
    <lineage>
        <taxon>Bacteria</taxon>
        <taxon>Bacillati</taxon>
        <taxon>Bacillota</taxon>
        <taxon>Bacilli</taxon>
        <taxon>Bacillales</taxon>
        <taxon>Bacillaceae</taxon>
        <taxon>Sediminibacillus</taxon>
    </lineage>
</organism>
<dbReference type="Pfam" id="PF12787">
    <property type="entry name" value="EcsC"/>
    <property type="match status" value="1"/>
</dbReference>
<dbReference type="EMBL" id="CP046956">
    <property type="protein sequence ID" value="QTN01383.1"/>
    <property type="molecule type" value="Genomic_DNA"/>
</dbReference>
<keyword evidence="2" id="KW-1185">Reference proteome</keyword>
<protein>
    <submittedName>
        <fullName evidence="1">EcsC family protein</fullName>
    </submittedName>
</protein>
<sequence length="235" mass="27004">MKKYEKQALSEARRFVQSAGRKSSLLQRSSKQIQTKINQKIPNQVHQLVTESIRSMIEVSLTSSHYILPVDTSGLVTLEDREDAVKHRLKQYKRTAMMEGAGTGAGGILLGMADFPMLLSIKMKFLFDVGQLYGFEVKKHEERVFLLHVFLLAFSSDRKREEVLHMLVNWQDEKERSRQVDWRTLQQEYRDTIDLAKLLQLVPGFGALVGAFANGRFLDKLGETAINMYRLRVLT</sequence>
<dbReference type="Proteomes" id="UP000665043">
    <property type="component" value="Chromosome"/>
</dbReference>
<accession>A0ABX7W263</accession>
<dbReference type="PANTHER" id="PTHR41260">
    <property type="entry name" value="PROTEIN ECSC"/>
    <property type="match status" value="1"/>
</dbReference>
<gene>
    <name evidence="1" type="ORF">ERJ70_04530</name>
</gene>
<dbReference type="InterPro" id="IPR024787">
    <property type="entry name" value="EcsC"/>
</dbReference>
<name>A0ABX7W263_9BACI</name>
<dbReference type="PANTHER" id="PTHR41260:SF1">
    <property type="entry name" value="PROTEIN ECSC"/>
    <property type="match status" value="1"/>
</dbReference>
<evidence type="ECO:0000313" key="1">
    <source>
        <dbReference type="EMBL" id="QTN01383.1"/>
    </source>
</evidence>
<proteinExistence type="predicted"/>
<reference evidence="1 2" key="1">
    <citation type="submission" date="2019-12" db="EMBL/GenBank/DDBJ databases">
        <title>The whole genome sequencing of a strain isolated from a Mars analog, Dalangtan Playa.</title>
        <authorList>
            <person name="Huang T."/>
        </authorList>
    </citation>
    <scope>NUCLEOTIDE SEQUENCE [LARGE SCALE GENOMIC DNA]</scope>
    <source>
        <strain evidence="1 2">DP4-553-S</strain>
    </source>
</reference>